<protein>
    <submittedName>
        <fullName evidence="1">Uncharacterized protein</fullName>
    </submittedName>
</protein>
<accession>A0A6J5LZB2</accession>
<evidence type="ECO:0000313" key="1">
    <source>
        <dbReference type="EMBL" id="CAB4138110.1"/>
    </source>
</evidence>
<sequence>MKQLVVKSYLNSLPAHINGEEKIKALTLFAQGAALSGDDSVATRSSIYEPCDVGVIIGNAFGANAAKTTLAHYKVRKMVIDTQERLNRYWLSIDSNVFIYKDRVNPKKYLRYSFNGVFPATGIYCNDNPGEENWSNMRRDYNMDLKPWRNSGSHILITLQRPLGWSMRGFDLMHWLETTFVKIRQYSDRPIVIRWHPGDWKAYPRYAELLKKYSATISPQERHITEDLVNCWAVVCHNSTPSSVAVIEGIPSFITDDPGYCQAGDVANRDFSKIESPWMPDREQWIRKLAQCHWSFDDVQSGRCWAHMRNWVKT</sequence>
<proteinExistence type="predicted"/>
<name>A0A6J5LZB2_9CAUD</name>
<dbReference type="EMBL" id="LR796341">
    <property type="protein sequence ID" value="CAB4138110.1"/>
    <property type="molecule type" value="Genomic_DNA"/>
</dbReference>
<reference evidence="1" key="1">
    <citation type="submission" date="2020-04" db="EMBL/GenBank/DDBJ databases">
        <authorList>
            <person name="Chiriac C."/>
            <person name="Salcher M."/>
            <person name="Ghai R."/>
            <person name="Kavagutti S V."/>
        </authorList>
    </citation>
    <scope>NUCLEOTIDE SEQUENCE</scope>
</reference>
<organism evidence="1">
    <name type="scientific">uncultured Caudovirales phage</name>
    <dbReference type="NCBI Taxonomy" id="2100421"/>
    <lineage>
        <taxon>Viruses</taxon>
        <taxon>Duplodnaviria</taxon>
        <taxon>Heunggongvirae</taxon>
        <taxon>Uroviricota</taxon>
        <taxon>Caudoviricetes</taxon>
        <taxon>Peduoviridae</taxon>
        <taxon>Maltschvirus</taxon>
        <taxon>Maltschvirus maltsch</taxon>
    </lineage>
</organism>
<gene>
    <name evidence="1" type="ORF">UFOVP328_303</name>
</gene>